<dbReference type="KEGG" id="samy:DB32_005450"/>
<sequence>MLLASACACSDGPAPTPVEAPPRTPLALERYHVQWDADARTEALSEGRAVIERLECTRCHVVDEIAAAGRSEHCVSCHVFLDGLPRDDRRYRTIASRYGEDTIERYQRNIEHYLAVPDLTGIARRLRPEFIRDYVAAPFDVRPTMHETMVRIAASEDDVRAITRYFAAVAEVRDPFGETSASPEPELARDESRIARGRQLFQERGCNACHYVGNIRLGRTEEQIRGAGIPARLAPNLRFVRERMHADVVVDWIVDPQRIAPGTLMPNLRVRREDAELIRDFLWFADPELEPMPPKDEFVLPPAVQRPVSWEEVKERVLGRVCVHCHMNDHERDLGPGNAGGWGWPSERVHFRTYEALVSGMPGIEDRQWSYLETWENASMPLLLEVMLRRRDEERRDHVLPFHDHERPAYTDHEPGMPMGLPSIPDDEIALVRAWIEQGCPGPTEITGMPGITDGFLVPDGPIAVNHGCGVRVPMDPRPEWASQPPPEWAREER</sequence>
<dbReference type="Proteomes" id="UP000034883">
    <property type="component" value="Chromosome"/>
</dbReference>
<accession>A0A0F6YLF9</accession>
<dbReference type="InterPro" id="IPR009056">
    <property type="entry name" value="Cyt_c-like_dom"/>
</dbReference>
<dbReference type="SUPFAM" id="SSF46626">
    <property type="entry name" value="Cytochrome c"/>
    <property type="match status" value="2"/>
</dbReference>
<dbReference type="AlphaFoldDB" id="A0A0F6YLF9"/>
<evidence type="ECO:0000256" key="2">
    <source>
        <dbReference type="ARBA" id="ARBA00022723"/>
    </source>
</evidence>
<evidence type="ECO:0000313" key="6">
    <source>
        <dbReference type="EMBL" id="AKF08301.1"/>
    </source>
</evidence>
<dbReference type="PROSITE" id="PS51007">
    <property type="entry name" value="CYTC"/>
    <property type="match status" value="2"/>
</dbReference>
<gene>
    <name evidence="6" type="ORF">DB32_005450</name>
</gene>
<dbReference type="GO" id="GO:0020037">
    <property type="term" value="F:heme binding"/>
    <property type="evidence" value="ECO:0007669"/>
    <property type="project" value="InterPro"/>
</dbReference>
<evidence type="ECO:0000259" key="5">
    <source>
        <dbReference type="PROSITE" id="PS51007"/>
    </source>
</evidence>
<evidence type="ECO:0000313" key="7">
    <source>
        <dbReference type="Proteomes" id="UP000034883"/>
    </source>
</evidence>
<name>A0A0F6YLF9_9BACT</name>
<proteinExistence type="predicted"/>
<evidence type="ECO:0000256" key="1">
    <source>
        <dbReference type="ARBA" id="ARBA00022617"/>
    </source>
</evidence>
<protein>
    <recommendedName>
        <fullName evidence="5">Cytochrome c domain-containing protein</fullName>
    </recommendedName>
</protein>
<evidence type="ECO:0000256" key="4">
    <source>
        <dbReference type="PROSITE-ProRule" id="PRU00433"/>
    </source>
</evidence>
<dbReference type="STRING" id="927083.DB32_005450"/>
<reference evidence="6 7" key="1">
    <citation type="submission" date="2015-03" db="EMBL/GenBank/DDBJ databases">
        <title>Genome assembly of Sandaracinus amylolyticus DSM 53668.</title>
        <authorList>
            <person name="Sharma G."/>
            <person name="Subramanian S."/>
        </authorList>
    </citation>
    <scope>NUCLEOTIDE SEQUENCE [LARGE SCALE GENOMIC DNA]</scope>
    <source>
        <strain evidence="6 7">DSM 53668</strain>
    </source>
</reference>
<organism evidence="6 7">
    <name type="scientific">Sandaracinus amylolyticus</name>
    <dbReference type="NCBI Taxonomy" id="927083"/>
    <lineage>
        <taxon>Bacteria</taxon>
        <taxon>Pseudomonadati</taxon>
        <taxon>Myxococcota</taxon>
        <taxon>Polyangia</taxon>
        <taxon>Polyangiales</taxon>
        <taxon>Sandaracinaceae</taxon>
        <taxon>Sandaracinus</taxon>
    </lineage>
</organism>
<keyword evidence="1 4" id="KW-0349">Heme</keyword>
<feature type="domain" description="Cytochrome c" evidence="5">
    <location>
        <begin position="192"/>
        <end position="288"/>
    </location>
</feature>
<feature type="domain" description="Cytochrome c" evidence="5">
    <location>
        <begin position="42"/>
        <end position="170"/>
    </location>
</feature>
<dbReference type="GO" id="GO:0046872">
    <property type="term" value="F:metal ion binding"/>
    <property type="evidence" value="ECO:0007669"/>
    <property type="project" value="UniProtKB-KW"/>
</dbReference>
<evidence type="ECO:0000256" key="3">
    <source>
        <dbReference type="ARBA" id="ARBA00023004"/>
    </source>
</evidence>
<keyword evidence="2 4" id="KW-0479">Metal-binding</keyword>
<dbReference type="GO" id="GO:0009055">
    <property type="term" value="F:electron transfer activity"/>
    <property type="evidence" value="ECO:0007669"/>
    <property type="project" value="InterPro"/>
</dbReference>
<dbReference type="InterPro" id="IPR036909">
    <property type="entry name" value="Cyt_c-like_dom_sf"/>
</dbReference>
<dbReference type="EMBL" id="CP011125">
    <property type="protein sequence ID" value="AKF08301.1"/>
    <property type="molecule type" value="Genomic_DNA"/>
</dbReference>
<keyword evidence="3 4" id="KW-0408">Iron</keyword>
<dbReference type="Gene3D" id="1.10.760.10">
    <property type="entry name" value="Cytochrome c-like domain"/>
    <property type="match status" value="2"/>
</dbReference>
<keyword evidence="7" id="KW-1185">Reference proteome</keyword>